<dbReference type="PANTHER" id="PTHR23086:SF25">
    <property type="entry name" value="PHOSPHATIDYLINOSITOL 4-PHOSPHATE 5-KINASE 8"/>
    <property type="match status" value="1"/>
</dbReference>
<dbReference type="InterPro" id="IPR017163">
    <property type="entry name" value="PIno-4-P-5_kinase_pln"/>
</dbReference>
<dbReference type="CDD" id="cd17302">
    <property type="entry name" value="PIPKc_AtPIP5K_like"/>
    <property type="match status" value="1"/>
</dbReference>
<dbReference type="PIRSF" id="PIRSF037274">
    <property type="entry name" value="PIP5K_plant_prd"/>
    <property type="match status" value="1"/>
</dbReference>
<accession>A0A7J7G7Z2</accession>
<dbReference type="GO" id="GO:0046854">
    <property type="term" value="P:phosphatidylinositol phosphate biosynthetic process"/>
    <property type="evidence" value="ECO:0007669"/>
    <property type="project" value="TreeGrafter"/>
</dbReference>
<protein>
    <recommendedName>
        <fullName evidence="6">Phosphatidylinositol 4-phosphate 5-kinase</fullName>
        <ecNumber evidence="6">2.7.1.68</ecNumber>
    </recommendedName>
</protein>
<dbReference type="GO" id="GO:0005886">
    <property type="term" value="C:plasma membrane"/>
    <property type="evidence" value="ECO:0007669"/>
    <property type="project" value="TreeGrafter"/>
</dbReference>
<gene>
    <name evidence="9" type="ORF">HYC85_024365</name>
</gene>
<feature type="compositionally biased region" description="Low complexity" evidence="7">
    <location>
        <begin position="242"/>
        <end position="253"/>
    </location>
</feature>
<dbReference type="Gene3D" id="3.30.800.10">
    <property type="entry name" value="Phosphatidylinositol Phosphate Kinase II Beta"/>
    <property type="match status" value="1"/>
</dbReference>
<dbReference type="Pfam" id="PF02493">
    <property type="entry name" value="MORN"/>
    <property type="match status" value="8"/>
</dbReference>
<evidence type="ECO:0000256" key="5">
    <source>
        <dbReference type="ARBA" id="ARBA00022840"/>
    </source>
</evidence>
<dbReference type="InterPro" id="IPR027483">
    <property type="entry name" value="PInositol-4-P-4/5-kinase_C_sf"/>
</dbReference>
<comment type="caution">
    <text evidence="9">The sequence shown here is derived from an EMBL/GenBank/DDBJ whole genome shotgun (WGS) entry which is preliminary data.</text>
</comment>
<evidence type="ECO:0000256" key="1">
    <source>
        <dbReference type="ARBA" id="ARBA00022679"/>
    </source>
</evidence>
<name>A0A7J7G7Z2_CAMSI</name>
<feature type="region of interest" description="Disordered" evidence="7">
    <location>
        <begin position="242"/>
        <end position="271"/>
    </location>
</feature>
<dbReference type="SUPFAM" id="SSF56104">
    <property type="entry name" value="SAICAR synthase-like"/>
    <property type="match status" value="1"/>
</dbReference>
<evidence type="ECO:0000256" key="2">
    <source>
        <dbReference type="ARBA" id="ARBA00022737"/>
    </source>
</evidence>
<keyword evidence="4 6" id="KW-0418">Kinase</keyword>
<dbReference type="GO" id="GO:0016308">
    <property type="term" value="F:1-phosphatidylinositol-4-phosphate 5-kinase activity"/>
    <property type="evidence" value="ECO:0007669"/>
    <property type="project" value="UniProtKB-UniRule"/>
</dbReference>
<keyword evidence="1 6" id="KW-0808">Transferase</keyword>
<feature type="domain" description="PIPK" evidence="8">
    <location>
        <begin position="343"/>
        <end position="729"/>
    </location>
</feature>
<dbReference type="InterPro" id="IPR023610">
    <property type="entry name" value="PInositol-4/5-P-5/4-kinase"/>
</dbReference>
<keyword evidence="5 6" id="KW-0067">ATP-binding</keyword>
<keyword evidence="10" id="KW-1185">Reference proteome</keyword>
<dbReference type="Gene3D" id="3.30.810.10">
    <property type="entry name" value="2-Layer Sandwich"/>
    <property type="match status" value="1"/>
</dbReference>
<dbReference type="InterPro" id="IPR003409">
    <property type="entry name" value="MORN"/>
</dbReference>
<dbReference type="EMBL" id="JACBKZ010000012">
    <property type="protein sequence ID" value="KAF5936859.1"/>
    <property type="molecule type" value="Genomic_DNA"/>
</dbReference>
<dbReference type="SMART" id="SM00330">
    <property type="entry name" value="PIPKc"/>
    <property type="match status" value="1"/>
</dbReference>
<evidence type="ECO:0000256" key="7">
    <source>
        <dbReference type="SAM" id="MobiDB-lite"/>
    </source>
</evidence>
<evidence type="ECO:0000313" key="9">
    <source>
        <dbReference type="EMBL" id="KAF5936859.1"/>
    </source>
</evidence>
<dbReference type="SMART" id="SM00698">
    <property type="entry name" value="MORN"/>
    <property type="match status" value="8"/>
</dbReference>
<keyword evidence="3 6" id="KW-0547">Nucleotide-binding</keyword>
<reference evidence="10" key="1">
    <citation type="journal article" date="2020" name="Nat. Commun.">
        <title>Genome assembly of wild tea tree DASZ reveals pedigree and selection history of tea varieties.</title>
        <authorList>
            <person name="Zhang W."/>
            <person name="Zhang Y."/>
            <person name="Qiu H."/>
            <person name="Guo Y."/>
            <person name="Wan H."/>
            <person name="Zhang X."/>
            <person name="Scossa F."/>
            <person name="Alseekh S."/>
            <person name="Zhang Q."/>
            <person name="Wang P."/>
            <person name="Xu L."/>
            <person name="Schmidt M.H."/>
            <person name="Jia X."/>
            <person name="Li D."/>
            <person name="Zhu A."/>
            <person name="Guo F."/>
            <person name="Chen W."/>
            <person name="Ni D."/>
            <person name="Usadel B."/>
            <person name="Fernie A.R."/>
            <person name="Wen W."/>
        </authorList>
    </citation>
    <scope>NUCLEOTIDE SEQUENCE [LARGE SCALE GENOMIC DNA]</scope>
    <source>
        <strain evidence="10">cv. G240</strain>
    </source>
</reference>
<dbReference type="Proteomes" id="UP000593564">
    <property type="component" value="Unassembled WGS sequence"/>
</dbReference>
<dbReference type="PANTHER" id="PTHR23086">
    <property type="entry name" value="PHOSPHATIDYLINOSITOL-4-PHOSPHATE 5-KINASE"/>
    <property type="match status" value="1"/>
</dbReference>
<proteinExistence type="predicted"/>
<keyword evidence="2" id="KW-0677">Repeat</keyword>
<evidence type="ECO:0000313" key="10">
    <source>
        <dbReference type="Proteomes" id="UP000593564"/>
    </source>
</evidence>
<comment type="catalytic activity">
    <reaction evidence="6">
        <text>a 1,2-diacyl-sn-glycero-3-phospho-(1D-myo-inositol 4-phosphate) + ATP = a 1,2-diacyl-sn-glycero-3-phospho-(1D-myo-inositol-4,5-bisphosphate) + ADP + H(+)</text>
        <dbReference type="Rhea" id="RHEA:14425"/>
        <dbReference type="ChEBI" id="CHEBI:15378"/>
        <dbReference type="ChEBI" id="CHEBI:30616"/>
        <dbReference type="ChEBI" id="CHEBI:58178"/>
        <dbReference type="ChEBI" id="CHEBI:58456"/>
        <dbReference type="ChEBI" id="CHEBI:456216"/>
        <dbReference type="EC" id="2.7.1.68"/>
    </reaction>
</comment>
<dbReference type="Gene3D" id="2.20.110.10">
    <property type="entry name" value="Histone H3 K4-specific methyltransferase SET7/9 N-terminal domain"/>
    <property type="match status" value="4"/>
</dbReference>
<reference evidence="9 10" key="2">
    <citation type="submission" date="2020-07" db="EMBL/GenBank/DDBJ databases">
        <title>Genome assembly of wild tea tree DASZ reveals pedigree and selection history of tea varieties.</title>
        <authorList>
            <person name="Zhang W."/>
        </authorList>
    </citation>
    <scope>NUCLEOTIDE SEQUENCE [LARGE SCALE GENOMIC DNA]</scope>
    <source>
        <strain evidence="10">cv. G240</strain>
        <tissue evidence="9">Leaf</tissue>
    </source>
</reference>
<dbReference type="InterPro" id="IPR002498">
    <property type="entry name" value="PInositol-4-P-4/5-kinase_core"/>
</dbReference>
<dbReference type="Pfam" id="PF01504">
    <property type="entry name" value="PIP5K"/>
    <property type="match status" value="1"/>
</dbReference>
<dbReference type="AlphaFoldDB" id="A0A7J7G7Z2"/>
<evidence type="ECO:0000256" key="3">
    <source>
        <dbReference type="ARBA" id="ARBA00022741"/>
    </source>
</evidence>
<evidence type="ECO:0000256" key="6">
    <source>
        <dbReference type="PIRNR" id="PIRNR037274"/>
    </source>
</evidence>
<dbReference type="SUPFAM" id="SSF82185">
    <property type="entry name" value="Histone H3 K4-specific methyltransferase SET7/9 N-terminal domain"/>
    <property type="match status" value="2"/>
</dbReference>
<organism evidence="9 10">
    <name type="scientific">Camellia sinensis</name>
    <name type="common">Tea plant</name>
    <name type="synonym">Thea sinensis</name>
    <dbReference type="NCBI Taxonomy" id="4442"/>
    <lineage>
        <taxon>Eukaryota</taxon>
        <taxon>Viridiplantae</taxon>
        <taxon>Streptophyta</taxon>
        <taxon>Embryophyta</taxon>
        <taxon>Tracheophyta</taxon>
        <taxon>Spermatophyta</taxon>
        <taxon>Magnoliopsida</taxon>
        <taxon>eudicotyledons</taxon>
        <taxon>Gunneridae</taxon>
        <taxon>Pentapetalae</taxon>
        <taxon>asterids</taxon>
        <taxon>Ericales</taxon>
        <taxon>Theaceae</taxon>
        <taxon>Camellia</taxon>
    </lineage>
</organism>
<evidence type="ECO:0000256" key="4">
    <source>
        <dbReference type="ARBA" id="ARBA00022777"/>
    </source>
</evidence>
<evidence type="ECO:0000259" key="8">
    <source>
        <dbReference type="PROSITE" id="PS51455"/>
    </source>
</evidence>
<dbReference type="GO" id="GO:0005524">
    <property type="term" value="F:ATP binding"/>
    <property type="evidence" value="ECO:0007669"/>
    <property type="project" value="UniProtKB-UniRule"/>
</dbReference>
<dbReference type="EC" id="2.7.1.68" evidence="6"/>
<dbReference type="PROSITE" id="PS51455">
    <property type="entry name" value="PIPK"/>
    <property type="match status" value="1"/>
</dbReference>
<dbReference type="InterPro" id="IPR027484">
    <property type="entry name" value="PInositol-4-P-5-kinase_N"/>
</dbReference>
<sequence length="735" mass="84494">MLVMESSERFSDKVFLNGDVYVGNFKGIFPHGKGKYTWSDGMVYEGDWDEGKMNGKGQIFWQSGATFDGDFSGGYLHGFGTFTSADGSVYRGYWRMNIQHGLGRKEYCNSDIYDGSWKEGIHEGRGRYVWSNGNTYIGNWKAGKMCGRGVMKWVSGDLFDGFWLNGFRHGSGYYRFADGSYYFGTWTKGLKDGQGTYYPAGSNDPSLKRKGLLFHSPFLNSEECRVPSPRIKRSLSEKIINSFSKGSSRSQRSTPLDEGRSLCDSTSKVSSCNTSCMLSRSSDGCQHEVQDNTTVVFEREYMQGVLIKERIRKTTGLSYKSKQRNKFHAKKVKKRSCIDIFEGHKSYHLMLNLQLGIRYTVGKITPVPEREVRASDFGKQARIRMYFPRKGFQFTPAHSSIDFYWKDYCHMVFRNLREMFKLDAAEYMMSICGDDGLREISSPGKSGSIFYVSHDDRFCVKTLRRSELKVRFVVMGNMFYTELRIHRRFDLKGSKQGRFTKPDEIDDSTTLKDLDLSYEFHMDKLLRESLFEQLKLDCMFLESQQIIDYSLLLGVHFRVPEQLHALLEPPDTLLHKHDSLPQIDGEISQWEILIPPKGLLLVTHEPSFVSFAPGPHIRGNTLRAFSVGDKEVDLLLPGNARLRVQVGVNMPAQAIRKLQQEETDSAEIELFEVYDVVLYLGIIDILQEYNLKKKIEHAYKSLQYDPKSISVVELKLYSRRFINFLKKVFPNPEQP</sequence>